<sequence length="88" mass="9859">MGGKAMAFSVLDALQMDWLLAIAPLVIAKEETVLQRTVRLQQFTSFPVTVKPLYPWKWGIISNSRLSQCVLAARLQAAKPSWRAAEMI</sequence>
<evidence type="ECO:0000313" key="3">
    <source>
        <dbReference type="Proteomes" id="UP001634007"/>
    </source>
</evidence>
<proteinExistence type="predicted"/>
<protein>
    <submittedName>
        <fullName evidence="2">Uncharacterized protein</fullName>
    </submittedName>
</protein>
<feature type="chain" id="PRO_5044858327" evidence="1">
    <location>
        <begin position="29"/>
        <end position="88"/>
    </location>
</feature>
<evidence type="ECO:0000256" key="1">
    <source>
        <dbReference type="SAM" id="SignalP"/>
    </source>
</evidence>
<keyword evidence="1" id="KW-0732">Signal</keyword>
<keyword evidence="3" id="KW-1185">Reference proteome</keyword>
<dbReference type="AlphaFoldDB" id="A0ABD3KAJ5"/>
<comment type="caution">
    <text evidence="2">The sequence shown here is derived from an EMBL/GenBank/DDBJ whole genome shotgun (WGS) entry which is preliminary data.</text>
</comment>
<feature type="signal peptide" evidence="1">
    <location>
        <begin position="1"/>
        <end position="28"/>
    </location>
</feature>
<name>A0ABD3KAJ5_EUCGL</name>
<evidence type="ECO:0000313" key="2">
    <source>
        <dbReference type="EMBL" id="KAL3735639.1"/>
    </source>
</evidence>
<gene>
    <name evidence="2" type="ORF">ACJRO7_024721</name>
</gene>
<reference evidence="2 3" key="1">
    <citation type="submission" date="2024-11" db="EMBL/GenBank/DDBJ databases">
        <title>Chromosome-level genome assembly of Eucalyptus globulus Labill. provides insights into its genome evolution.</title>
        <authorList>
            <person name="Li X."/>
        </authorList>
    </citation>
    <scope>NUCLEOTIDE SEQUENCE [LARGE SCALE GENOMIC DNA]</scope>
    <source>
        <strain evidence="2">CL2024</strain>
        <tissue evidence="2">Fresh tender leaves</tissue>
    </source>
</reference>
<accession>A0ABD3KAJ5</accession>
<dbReference type="EMBL" id="JBJKBG010000006">
    <property type="protein sequence ID" value="KAL3735639.1"/>
    <property type="molecule type" value="Genomic_DNA"/>
</dbReference>
<organism evidence="2 3">
    <name type="scientific">Eucalyptus globulus</name>
    <name type="common">Tasmanian blue gum</name>
    <dbReference type="NCBI Taxonomy" id="34317"/>
    <lineage>
        <taxon>Eukaryota</taxon>
        <taxon>Viridiplantae</taxon>
        <taxon>Streptophyta</taxon>
        <taxon>Embryophyta</taxon>
        <taxon>Tracheophyta</taxon>
        <taxon>Spermatophyta</taxon>
        <taxon>Magnoliopsida</taxon>
        <taxon>eudicotyledons</taxon>
        <taxon>Gunneridae</taxon>
        <taxon>Pentapetalae</taxon>
        <taxon>rosids</taxon>
        <taxon>malvids</taxon>
        <taxon>Myrtales</taxon>
        <taxon>Myrtaceae</taxon>
        <taxon>Myrtoideae</taxon>
        <taxon>Eucalypteae</taxon>
        <taxon>Eucalyptus</taxon>
    </lineage>
</organism>
<dbReference type="Proteomes" id="UP001634007">
    <property type="component" value="Unassembled WGS sequence"/>
</dbReference>